<organism evidence="2 3">
    <name type="scientific">Colletotrichum sojae</name>
    <dbReference type="NCBI Taxonomy" id="2175907"/>
    <lineage>
        <taxon>Eukaryota</taxon>
        <taxon>Fungi</taxon>
        <taxon>Dikarya</taxon>
        <taxon>Ascomycota</taxon>
        <taxon>Pezizomycotina</taxon>
        <taxon>Sordariomycetes</taxon>
        <taxon>Hypocreomycetidae</taxon>
        <taxon>Glomerellales</taxon>
        <taxon>Glomerellaceae</taxon>
        <taxon>Colletotrichum</taxon>
        <taxon>Colletotrichum orchidearum species complex</taxon>
    </lineage>
</organism>
<feature type="domain" description="Arb2" evidence="1">
    <location>
        <begin position="68"/>
        <end position="351"/>
    </location>
</feature>
<comment type="caution">
    <text evidence="2">The sequence shown here is derived from an EMBL/GenBank/DDBJ whole genome shotgun (WGS) entry which is preliminary data.</text>
</comment>
<evidence type="ECO:0000313" key="3">
    <source>
        <dbReference type="Proteomes" id="UP000652219"/>
    </source>
</evidence>
<proteinExistence type="predicted"/>
<dbReference type="EMBL" id="WIGN01000064">
    <property type="protein sequence ID" value="KAF6812321.1"/>
    <property type="molecule type" value="Genomic_DNA"/>
</dbReference>
<dbReference type="GO" id="GO:0035197">
    <property type="term" value="F:siRNA binding"/>
    <property type="evidence" value="ECO:0007669"/>
    <property type="project" value="TreeGrafter"/>
</dbReference>
<keyword evidence="3" id="KW-1185">Reference proteome</keyword>
<dbReference type="Proteomes" id="UP000652219">
    <property type="component" value="Unassembled WGS sequence"/>
</dbReference>
<sequence length="485" mass="53610">KPSTVSSFCKRTCYLNFSLYPSHLFRLVTLLLFNLSSTLSVFSSLSSRDQIDIMFRRRWSGLPRDPKFSSDLEELGYFINDEDEVRNIEDRKYYFKFLLSKNDRVNDRQRFHFNEAIRDVVHARLEKEGLAKVLLPLDATPTERNLPIFVSGNIASASRVVVVFGEPSQDLGNMALRVANGPGGINKGSMVSVVQELKRQTASASDPSPPGIILANTGELWWWPEGKKALSPVSVMGVPMKSMVHHGRARNPDLHTIPRNESPMAHVQYMLDEVIPALVSSTARIDVIAIGLSADNVTRALDNPQTWASLGDKLNTLSLLGSSTSIDELSHETLKQFLPARARAYVGDDTPALTPLARPGGNPNQATFTRHGCSVFASGEAYYVELMLIAGLVPMLAWLQEVALAGPGYRHPDVVPVEPHMPTDEEWAAASGFDKAWEEMPEFAKPSIGYALPREAQEQLKVMEGIVQHAEAQAEKQKTGTEGDD</sequence>
<dbReference type="GO" id="GO:0005634">
    <property type="term" value="C:nucleus"/>
    <property type="evidence" value="ECO:0007669"/>
    <property type="project" value="TreeGrafter"/>
</dbReference>
<dbReference type="Pfam" id="PF22749">
    <property type="entry name" value="Arb2"/>
    <property type="match status" value="1"/>
</dbReference>
<dbReference type="GO" id="GO:0031048">
    <property type="term" value="P:regulatory ncRNA-mediated heterochromatin formation"/>
    <property type="evidence" value="ECO:0007669"/>
    <property type="project" value="TreeGrafter"/>
</dbReference>
<name>A0A8H6JGQ1_9PEZI</name>
<feature type="non-terminal residue" evidence="2">
    <location>
        <position position="1"/>
    </location>
</feature>
<dbReference type="InterPro" id="IPR048263">
    <property type="entry name" value="Arb2"/>
</dbReference>
<dbReference type="PANTHER" id="PTHR21357">
    <property type="entry name" value="FAM172 FAMILY PROTEIN HOMOLOG CG10038"/>
    <property type="match status" value="1"/>
</dbReference>
<evidence type="ECO:0000259" key="1">
    <source>
        <dbReference type="Pfam" id="PF22749"/>
    </source>
</evidence>
<dbReference type="PANTHER" id="PTHR21357:SF4">
    <property type="entry name" value="FAM172 FAMILY PROTEIN HOMOLOG CG10038"/>
    <property type="match status" value="1"/>
</dbReference>
<gene>
    <name evidence="2" type="ORF">CSOJ01_05191</name>
</gene>
<accession>A0A8H6JGQ1</accession>
<dbReference type="InterPro" id="IPR053858">
    <property type="entry name" value="Arb2_dom"/>
</dbReference>
<evidence type="ECO:0000313" key="2">
    <source>
        <dbReference type="EMBL" id="KAF6812321.1"/>
    </source>
</evidence>
<dbReference type="AlphaFoldDB" id="A0A8H6JGQ1"/>
<reference evidence="2 3" key="1">
    <citation type="journal article" date="2020" name="Phytopathology">
        <title>Genome Sequence Resources of Colletotrichum truncatum, C. plurivorum, C. musicola, and C. sojae: Four Species Pathogenic to Soybean (Glycine max).</title>
        <authorList>
            <person name="Rogerio F."/>
            <person name="Boufleur T.R."/>
            <person name="Ciampi-Guillardi M."/>
            <person name="Sukno S.A."/>
            <person name="Thon M.R."/>
            <person name="Massola Junior N.S."/>
            <person name="Baroncelli R."/>
        </authorList>
    </citation>
    <scope>NUCLEOTIDE SEQUENCE [LARGE SCALE GENOMIC DNA]</scope>
    <source>
        <strain evidence="2 3">LFN0009</strain>
    </source>
</reference>
<protein>
    <submittedName>
        <fullName evidence="2">Arb2 domain-containing protein</fullName>
    </submittedName>
</protein>